<keyword evidence="17" id="KW-1185">Reference proteome</keyword>
<gene>
    <name evidence="12 16" type="primary">lexA</name>
    <name evidence="16" type="ORF">IRI77_18340</name>
</gene>
<comment type="subunit">
    <text evidence="12">Homodimer.</text>
</comment>
<dbReference type="GO" id="GO:0006508">
    <property type="term" value="P:proteolysis"/>
    <property type="evidence" value="ECO:0007669"/>
    <property type="project" value="InterPro"/>
</dbReference>
<protein>
    <recommendedName>
        <fullName evidence="12">LexA repressor</fullName>
        <ecNumber evidence="12">3.4.21.88</ecNumber>
    </recommendedName>
</protein>
<keyword evidence="3 12" id="KW-0235">DNA replication</keyword>
<dbReference type="EMBL" id="CP063849">
    <property type="protein sequence ID" value="QOY91822.1"/>
    <property type="molecule type" value="Genomic_DNA"/>
</dbReference>
<keyword evidence="4 12" id="KW-0227">DNA damage</keyword>
<comment type="function">
    <text evidence="12">Represses a number of genes involved in the response to DNA damage (SOS response), including recA and lexA. In the presence of single-stranded DNA, RecA interacts with LexA causing an autocatalytic cleavage which disrupts the DNA-binding part of LexA, leading to derepression of the SOS regulon and eventually DNA repair.</text>
</comment>
<feature type="DNA-binding region" description="H-T-H motif" evidence="12">
    <location>
        <begin position="31"/>
        <end position="51"/>
    </location>
</feature>
<dbReference type="Pfam" id="PF01726">
    <property type="entry name" value="LexA_DNA_bind"/>
    <property type="match status" value="1"/>
</dbReference>
<keyword evidence="2 12" id="KW-0678">Repressor</keyword>
<dbReference type="InterPro" id="IPR006197">
    <property type="entry name" value="Peptidase_S24_LexA"/>
</dbReference>
<keyword evidence="9 12" id="KW-0804">Transcription</keyword>
<evidence type="ECO:0000313" key="17">
    <source>
        <dbReference type="Proteomes" id="UP000593892"/>
    </source>
</evidence>
<feature type="site" description="Cleavage; by autolysis" evidence="12">
    <location>
        <begin position="93"/>
        <end position="94"/>
    </location>
</feature>
<dbReference type="SUPFAM" id="SSF51306">
    <property type="entry name" value="LexA/Signal peptidase"/>
    <property type="match status" value="1"/>
</dbReference>
<dbReference type="EC" id="3.4.21.88" evidence="12"/>
<keyword evidence="5 12" id="KW-0378">Hydrolase</keyword>
<evidence type="ECO:0000256" key="11">
    <source>
        <dbReference type="ARBA" id="ARBA00023236"/>
    </source>
</evidence>
<dbReference type="PRINTS" id="PR00726">
    <property type="entry name" value="LEXASERPTASE"/>
</dbReference>
<evidence type="ECO:0000313" key="16">
    <source>
        <dbReference type="EMBL" id="QOY91822.1"/>
    </source>
</evidence>
<keyword evidence="6 12" id="KW-0068">Autocatalytic cleavage</keyword>
<name>A0A7S7SMY8_PALFE</name>
<evidence type="ECO:0000256" key="5">
    <source>
        <dbReference type="ARBA" id="ARBA00022801"/>
    </source>
</evidence>
<sequence length="209" mass="22695">MIRSATLTARQMQVLAFVKDRQRDTGMVPTIQETATHFGFKSLNSAREHFRLIEKKGFIHRVPGRSRGLVVVRPEGAGDQDSARVPLLGRIPAGHPVLAHEDTEALLTLPAGMFHGGGLFALRVRGTSMEGVGILDGDIAVLDSMKEVKDGAIAAILIEDEATLKHVYRRPEGLLLKAENPMFRDIEVPPAAAERARVLGALVGVVRKV</sequence>
<evidence type="ECO:0000256" key="8">
    <source>
        <dbReference type="ARBA" id="ARBA00023125"/>
    </source>
</evidence>
<dbReference type="GO" id="GO:0045892">
    <property type="term" value="P:negative regulation of DNA-templated transcription"/>
    <property type="evidence" value="ECO:0007669"/>
    <property type="project" value="UniProtKB-UniRule"/>
</dbReference>
<evidence type="ECO:0000256" key="3">
    <source>
        <dbReference type="ARBA" id="ARBA00022705"/>
    </source>
</evidence>
<evidence type="ECO:0000256" key="9">
    <source>
        <dbReference type="ARBA" id="ARBA00023163"/>
    </source>
</evidence>
<dbReference type="NCBIfam" id="TIGR00498">
    <property type="entry name" value="lexA"/>
    <property type="match status" value="1"/>
</dbReference>
<dbReference type="HAMAP" id="MF_00015">
    <property type="entry name" value="LexA"/>
    <property type="match status" value="1"/>
</dbReference>
<dbReference type="GO" id="GO:0009432">
    <property type="term" value="P:SOS response"/>
    <property type="evidence" value="ECO:0007669"/>
    <property type="project" value="UniProtKB-UniRule"/>
</dbReference>
<keyword evidence="11 12" id="KW-0742">SOS response</keyword>
<reference evidence="16 17" key="1">
    <citation type="submission" date="2020-10" db="EMBL/GenBank/DDBJ databases">
        <title>Complete genome sequence of Paludibaculum fermentans P105T, a facultatively anaerobic acidobacterium capable of dissimilatory Fe(III) reduction.</title>
        <authorList>
            <person name="Dedysh S.N."/>
            <person name="Beletsky A.V."/>
            <person name="Kulichevskaya I.S."/>
            <person name="Mardanov A.V."/>
            <person name="Ravin N.V."/>
        </authorList>
    </citation>
    <scope>NUCLEOTIDE SEQUENCE [LARGE SCALE GENOMIC DNA]</scope>
    <source>
        <strain evidence="16 17">P105</strain>
    </source>
</reference>
<evidence type="ECO:0000256" key="12">
    <source>
        <dbReference type="HAMAP-Rule" id="MF_00015"/>
    </source>
</evidence>
<dbReference type="InterPro" id="IPR036286">
    <property type="entry name" value="LexA/Signal_pep-like_sf"/>
</dbReference>
<evidence type="ECO:0000256" key="4">
    <source>
        <dbReference type="ARBA" id="ARBA00022763"/>
    </source>
</evidence>
<feature type="active site" description="For autocatalytic cleavage activity" evidence="12">
    <location>
        <position position="128"/>
    </location>
</feature>
<evidence type="ECO:0000256" key="6">
    <source>
        <dbReference type="ARBA" id="ARBA00022813"/>
    </source>
</evidence>
<dbReference type="Proteomes" id="UP000593892">
    <property type="component" value="Chromosome"/>
</dbReference>
<dbReference type="AlphaFoldDB" id="A0A7S7SMY8"/>
<dbReference type="RefSeq" id="WP_194453476.1">
    <property type="nucleotide sequence ID" value="NZ_CP063849.1"/>
</dbReference>
<evidence type="ECO:0000256" key="10">
    <source>
        <dbReference type="ARBA" id="ARBA00023204"/>
    </source>
</evidence>
<feature type="active site" description="For autocatalytic cleavage activity" evidence="12">
    <location>
        <position position="165"/>
    </location>
</feature>
<evidence type="ECO:0000259" key="15">
    <source>
        <dbReference type="Pfam" id="PF01726"/>
    </source>
</evidence>
<dbReference type="InterPro" id="IPR036390">
    <property type="entry name" value="WH_DNA-bd_sf"/>
</dbReference>
<dbReference type="InterPro" id="IPR050077">
    <property type="entry name" value="LexA_repressor"/>
</dbReference>
<dbReference type="Gene3D" id="2.10.109.10">
    <property type="entry name" value="Umud Fragment, subunit A"/>
    <property type="match status" value="1"/>
</dbReference>
<dbReference type="PANTHER" id="PTHR33516">
    <property type="entry name" value="LEXA REPRESSOR"/>
    <property type="match status" value="1"/>
</dbReference>
<dbReference type="SUPFAM" id="SSF46785">
    <property type="entry name" value="Winged helix' DNA-binding domain"/>
    <property type="match status" value="1"/>
</dbReference>
<evidence type="ECO:0000256" key="7">
    <source>
        <dbReference type="ARBA" id="ARBA00023015"/>
    </source>
</evidence>
<dbReference type="InterPro" id="IPR006200">
    <property type="entry name" value="LexA"/>
</dbReference>
<proteinExistence type="inferred from homology"/>
<dbReference type="GO" id="GO:0006281">
    <property type="term" value="P:DNA repair"/>
    <property type="evidence" value="ECO:0007669"/>
    <property type="project" value="UniProtKB-UniRule"/>
</dbReference>
<dbReference type="GO" id="GO:0003677">
    <property type="term" value="F:DNA binding"/>
    <property type="evidence" value="ECO:0007669"/>
    <property type="project" value="UniProtKB-UniRule"/>
</dbReference>
<comment type="catalytic activity">
    <reaction evidence="12">
        <text>Hydrolysis of Ala-|-Gly bond in repressor LexA.</text>
        <dbReference type="EC" id="3.4.21.88"/>
    </reaction>
</comment>
<evidence type="ECO:0000256" key="13">
    <source>
        <dbReference type="RuleBase" id="RU003991"/>
    </source>
</evidence>
<dbReference type="GO" id="GO:0006260">
    <property type="term" value="P:DNA replication"/>
    <property type="evidence" value="ECO:0007669"/>
    <property type="project" value="UniProtKB-UniRule"/>
</dbReference>
<dbReference type="InterPro" id="IPR039418">
    <property type="entry name" value="LexA-like"/>
</dbReference>
<dbReference type="InterPro" id="IPR036388">
    <property type="entry name" value="WH-like_DNA-bd_sf"/>
</dbReference>
<accession>A0A7S7SMY8</accession>
<evidence type="ECO:0000259" key="14">
    <source>
        <dbReference type="Pfam" id="PF00717"/>
    </source>
</evidence>
<dbReference type="CDD" id="cd06529">
    <property type="entry name" value="S24_LexA-like"/>
    <property type="match status" value="1"/>
</dbReference>
<evidence type="ECO:0000256" key="2">
    <source>
        <dbReference type="ARBA" id="ARBA00022491"/>
    </source>
</evidence>
<keyword evidence="10 12" id="KW-0234">DNA repair</keyword>
<organism evidence="16 17">
    <name type="scientific">Paludibaculum fermentans</name>
    <dbReference type="NCBI Taxonomy" id="1473598"/>
    <lineage>
        <taxon>Bacteria</taxon>
        <taxon>Pseudomonadati</taxon>
        <taxon>Acidobacteriota</taxon>
        <taxon>Terriglobia</taxon>
        <taxon>Bryobacterales</taxon>
        <taxon>Bryobacteraceae</taxon>
        <taxon>Paludibaculum</taxon>
    </lineage>
</organism>
<dbReference type="KEGG" id="pfer:IRI77_18340"/>
<dbReference type="PANTHER" id="PTHR33516:SF2">
    <property type="entry name" value="LEXA REPRESSOR-RELATED"/>
    <property type="match status" value="1"/>
</dbReference>
<dbReference type="InterPro" id="IPR006199">
    <property type="entry name" value="LexA_DNA-bd_dom"/>
</dbReference>
<comment type="similarity">
    <text evidence="1 12 13">Belongs to the peptidase S24 family.</text>
</comment>
<dbReference type="InterPro" id="IPR015927">
    <property type="entry name" value="Peptidase_S24_S26A/B/C"/>
</dbReference>
<dbReference type="Pfam" id="PF00717">
    <property type="entry name" value="Peptidase_S24"/>
    <property type="match status" value="1"/>
</dbReference>
<dbReference type="GO" id="GO:0004252">
    <property type="term" value="F:serine-type endopeptidase activity"/>
    <property type="evidence" value="ECO:0007669"/>
    <property type="project" value="UniProtKB-UniRule"/>
</dbReference>
<feature type="domain" description="LexA repressor DNA-binding" evidence="15">
    <location>
        <begin position="6"/>
        <end position="68"/>
    </location>
</feature>
<keyword evidence="7 12" id="KW-0805">Transcription regulation</keyword>
<dbReference type="Gene3D" id="1.10.10.10">
    <property type="entry name" value="Winged helix-like DNA-binding domain superfamily/Winged helix DNA-binding domain"/>
    <property type="match status" value="1"/>
</dbReference>
<evidence type="ECO:0000256" key="1">
    <source>
        <dbReference type="ARBA" id="ARBA00007484"/>
    </source>
</evidence>
<feature type="domain" description="Peptidase S24/S26A/S26B/S26C" evidence="14">
    <location>
        <begin position="86"/>
        <end position="202"/>
    </location>
</feature>
<keyword evidence="8 12" id="KW-0238">DNA-binding</keyword>